<sequence length="178" mass="20183">MMVARTFSDLLFRFSKRRSAKANCASRLRSQGPTSCRNSIAKAHLELGTFPCKNNVAEKSGRCYNRILRSTFQKQVCDDRALRSASLFSFGRCIDYVPTNCFMGTEKRIEAKCSKVKECCPALSRQSDYGPCRRNPCETPIVHWLILIQATLHAVKQYLGEDLKIRTVSIPSMTPESY</sequence>
<proteinExistence type="predicted"/>
<dbReference type="EMBL" id="UZAH01029217">
    <property type="protein sequence ID" value="VDP04908.1"/>
    <property type="molecule type" value="Genomic_DNA"/>
</dbReference>
<accession>A0A3P8B5C9</accession>
<evidence type="ECO:0000313" key="2">
    <source>
        <dbReference type="Proteomes" id="UP000050761"/>
    </source>
</evidence>
<dbReference type="Proteomes" id="UP000050761">
    <property type="component" value="Unassembled WGS sequence"/>
</dbReference>
<protein>
    <submittedName>
        <fullName evidence="3">Carboxypeptidase inhibitor</fullName>
    </submittedName>
</protein>
<organism evidence="2 3">
    <name type="scientific">Heligmosomoides polygyrus</name>
    <name type="common">Parasitic roundworm</name>
    <dbReference type="NCBI Taxonomy" id="6339"/>
    <lineage>
        <taxon>Eukaryota</taxon>
        <taxon>Metazoa</taxon>
        <taxon>Ecdysozoa</taxon>
        <taxon>Nematoda</taxon>
        <taxon>Chromadorea</taxon>
        <taxon>Rhabditida</taxon>
        <taxon>Rhabditina</taxon>
        <taxon>Rhabditomorpha</taxon>
        <taxon>Strongyloidea</taxon>
        <taxon>Heligmosomidae</taxon>
        <taxon>Heligmosomoides</taxon>
    </lineage>
</organism>
<gene>
    <name evidence="1" type="ORF">HPBE_LOCUS16088</name>
</gene>
<dbReference type="OrthoDB" id="5794013at2759"/>
<reference evidence="3" key="2">
    <citation type="submission" date="2019-09" db="UniProtKB">
        <authorList>
            <consortium name="WormBaseParasite"/>
        </authorList>
    </citation>
    <scope>IDENTIFICATION</scope>
</reference>
<dbReference type="WBParaSite" id="HPBE_0001608901-mRNA-1">
    <property type="protein sequence ID" value="HPBE_0001608901-mRNA-1"/>
    <property type="gene ID" value="HPBE_0001608901"/>
</dbReference>
<evidence type="ECO:0000313" key="1">
    <source>
        <dbReference type="EMBL" id="VDP04908.1"/>
    </source>
</evidence>
<reference evidence="1 2" key="1">
    <citation type="submission" date="2018-11" db="EMBL/GenBank/DDBJ databases">
        <authorList>
            <consortium name="Pathogen Informatics"/>
        </authorList>
    </citation>
    <scope>NUCLEOTIDE SEQUENCE [LARGE SCALE GENOMIC DNA]</scope>
</reference>
<dbReference type="AlphaFoldDB" id="A0A183G3S6"/>
<name>A0A183G3S6_HELPZ</name>
<keyword evidence="2" id="KW-1185">Reference proteome</keyword>
<evidence type="ECO:0000313" key="3">
    <source>
        <dbReference type="WBParaSite" id="HPBE_0001608901-mRNA-1"/>
    </source>
</evidence>
<accession>A0A183G3S6</accession>